<organism evidence="2 3">
    <name type="scientific">Alternaria alternata</name>
    <name type="common">Alternaria rot fungus</name>
    <name type="synonym">Torula alternata</name>
    <dbReference type="NCBI Taxonomy" id="5599"/>
    <lineage>
        <taxon>Eukaryota</taxon>
        <taxon>Fungi</taxon>
        <taxon>Dikarya</taxon>
        <taxon>Ascomycota</taxon>
        <taxon>Pezizomycotina</taxon>
        <taxon>Dothideomycetes</taxon>
        <taxon>Pleosporomycetidae</taxon>
        <taxon>Pleosporales</taxon>
        <taxon>Pleosporineae</taxon>
        <taxon>Pleosporaceae</taxon>
        <taxon>Alternaria</taxon>
        <taxon>Alternaria sect. Alternaria</taxon>
        <taxon>Alternaria alternata complex</taxon>
    </lineage>
</organism>
<dbReference type="GeneID" id="29118424"/>
<evidence type="ECO:0000313" key="3">
    <source>
        <dbReference type="Proteomes" id="UP000077248"/>
    </source>
</evidence>
<dbReference type="InterPro" id="IPR038883">
    <property type="entry name" value="AN11006-like"/>
</dbReference>
<reference evidence="2 3" key="1">
    <citation type="submission" date="2016-05" db="EMBL/GenBank/DDBJ databases">
        <title>Comparative analysis of secretome profiles of manganese(II)-oxidizing ascomycete fungi.</title>
        <authorList>
            <consortium name="DOE Joint Genome Institute"/>
            <person name="Zeiner C.A."/>
            <person name="Purvine S.O."/>
            <person name="Zink E.M."/>
            <person name="Wu S."/>
            <person name="Pasa-Tolic L."/>
            <person name="Chaput D.L."/>
            <person name="Haridas S."/>
            <person name="Grigoriev I.V."/>
            <person name="Santelli C.M."/>
            <person name="Hansel C.M."/>
        </authorList>
    </citation>
    <scope>NUCLEOTIDE SEQUENCE [LARGE SCALE GENOMIC DNA]</scope>
    <source>
        <strain evidence="2 3">SRC1lrK2f</strain>
    </source>
</reference>
<gene>
    <name evidence="2" type="ORF">CC77DRAFT_704321</name>
</gene>
<accession>A0A177DUS5</accession>
<keyword evidence="3" id="KW-1185">Reference proteome</keyword>
<dbReference type="RefSeq" id="XP_018388669.1">
    <property type="nucleotide sequence ID" value="XM_018532830.1"/>
</dbReference>
<evidence type="ECO:0000259" key="1">
    <source>
        <dbReference type="Pfam" id="PF20150"/>
    </source>
</evidence>
<dbReference type="OMA" id="PYTRCGR"/>
<dbReference type="VEuPathDB" id="FungiDB:CC77DRAFT_704321"/>
<dbReference type="PANTHER" id="PTHR42085">
    <property type="entry name" value="F-BOX DOMAIN-CONTAINING PROTEIN"/>
    <property type="match status" value="1"/>
</dbReference>
<sequence>MATAYYFAAHFNMPGNHAMNEPWFPATTFYNVSPLSPVLIGQAEAQIQPTLSTQLATTTTRTTTTMRNNGTNNQSTSIFFRLPAELRNQIYEELLCPNTPHHKNLATYSTPSKPPAVYPAILQTCRKVHEEAQDLLYTTHVFHAHRSLLTALPHLICPEKPILSQSGIAKINRWQLELRLDIDPRFTSSQATAAFSGAEFLEVKVWQSMFDGADNSHLRLFTGVRGVGVAKVTGCDDEGLARWLEARMMMPIEQEVKNEGGCCQCGNKVGGDMTWFGAARDPWTFGNR</sequence>
<feature type="domain" description="2EXR" evidence="1">
    <location>
        <begin position="79"/>
        <end position="145"/>
    </location>
</feature>
<evidence type="ECO:0000313" key="2">
    <source>
        <dbReference type="EMBL" id="OAG23248.1"/>
    </source>
</evidence>
<proteinExistence type="predicted"/>
<dbReference type="Proteomes" id="UP000077248">
    <property type="component" value="Unassembled WGS sequence"/>
</dbReference>
<name>A0A177DUS5_ALTAL</name>
<dbReference type="Pfam" id="PF20150">
    <property type="entry name" value="2EXR"/>
    <property type="match status" value="1"/>
</dbReference>
<dbReference type="InterPro" id="IPR045518">
    <property type="entry name" value="2EXR"/>
</dbReference>
<dbReference type="EMBL" id="KV441473">
    <property type="protein sequence ID" value="OAG23248.1"/>
    <property type="molecule type" value="Genomic_DNA"/>
</dbReference>
<dbReference type="PANTHER" id="PTHR42085:SF4">
    <property type="entry name" value="F-BOX DOMAIN-CONTAINING PROTEIN"/>
    <property type="match status" value="1"/>
</dbReference>
<protein>
    <recommendedName>
        <fullName evidence="1">2EXR domain-containing protein</fullName>
    </recommendedName>
</protein>
<dbReference type="KEGG" id="aalt:CC77DRAFT_704321"/>
<dbReference type="AlphaFoldDB" id="A0A177DUS5"/>